<reference evidence="1 2" key="1">
    <citation type="submission" date="2021-06" db="EMBL/GenBank/DDBJ databases">
        <authorList>
            <person name="Kallberg Y."/>
            <person name="Tangrot J."/>
            <person name="Rosling A."/>
        </authorList>
    </citation>
    <scope>NUCLEOTIDE SEQUENCE [LARGE SCALE GENOMIC DNA]</scope>
    <source>
        <strain evidence="1 2">120-4 pot B 10/14</strain>
    </source>
</reference>
<feature type="non-terminal residue" evidence="1">
    <location>
        <position position="1"/>
    </location>
</feature>
<gene>
    <name evidence="1" type="ORF">GMARGA_LOCUS25272</name>
</gene>
<proteinExistence type="predicted"/>
<comment type="caution">
    <text evidence="1">The sequence shown here is derived from an EMBL/GenBank/DDBJ whole genome shotgun (WGS) entry which is preliminary data.</text>
</comment>
<accession>A0ABN7W1I3</accession>
<name>A0ABN7W1I3_GIGMA</name>
<protein>
    <submittedName>
        <fullName evidence="1">33695_t:CDS:1</fullName>
    </submittedName>
</protein>
<evidence type="ECO:0000313" key="2">
    <source>
        <dbReference type="Proteomes" id="UP000789901"/>
    </source>
</evidence>
<keyword evidence="2" id="KW-1185">Reference proteome</keyword>
<organism evidence="1 2">
    <name type="scientific">Gigaspora margarita</name>
    <dbReference type="NCBI Taxonomy" id="4874"/>
    <lineage>
        <taxon>Eukaryota</taxon>
        <taxon>Fungi</taxon>
        <taxon>Fungi incertae sedis</taxon>
        <taxon>Mucoromycota</taxon>
        <taxon>Glomeromycotina</taxon>
        <taxon>Glomeromycetes</taxon>
        <taxon>Diversisporales</taxon>
        <taxon>Gigasporaceae</taxon>
        <taxon>Gigaspora</taxon>
    </lineage>
</organism>
<sequence>NGSDCEFRNLLKRENQDAKSILEVQKIELSKRQDYCKLNWPRFA</sequence>
<evidence type="ECO:0000313" key="1">
    <source>
        <dbReference type="EMBL" id="CAG8811159.1"/>
    </source>
</evidence>
<dbReference type="EMBL" id="CAJVQB010027779">
    <property type="protein sequence ID" value="CAG8811159.1"/>
    <property type="molecule type" value="Genomic_DNA"/>
</dbReference>
<dbReference type="Proteomes" id="UP000789901">
    <property type="component" value="Unassembled WGS sequence"/>
</dbReference>